<evidence type="ECO:0000313" key="15">
    <source>
        <dbReference type="EMBL" id="ENN75799.1"/>
    </source>
</evidence>
<evidence type="ECO:0000256" key="1">
    <source>
        <dbReference type="ARBA" id="ARBA00022679"/>
    </source>
</evidence>
<dbReference type="InterPro" id="IPR000182">
    <property type="entry name" value="GNAT_dom"/>
</dbReference>
<evidence type="ECO:0000256" key="10">
    <source>
        <dbReference type="ARBA" id="ARBA00051823"/>
    </source>
</evidence>
<evidence type="ECO:0000256" key="11">
    <source>
        <dbReference type="ARBA" id="ARBA00052178"/>
    </source>
</evidence>
<dbReference type="PANTHER" id="PTHR20905">
    <property type="entry name" value="N-ACETYLTRANSFERASE-RELATED"/>
    <property type="match status" value="1"/>
</dbReference>
<comment type="catalytic activity">
    <reaction evidence="6">
        <text>dopamine + (9Z)-octadecenoyl-CoA = N-(9Z-octadecanoyl)-dopamine + CoA + H(+)</text>
        <dbReference type="Rhea" id="RHEA:51380"/>
        <dbReference type="ChEBI" id="CHEBI:15378"/>
        <dbReference type="ChEBI" id="CHEBI:31883"/>
        <dbReference type="ChEBI" id="CHEBI:57287"/>
        <dbReference type="ChEBI" id="CHEBI:57387"/>
        <dbReference type="ChEBI" id="CHEBI:59905"/>
    </reaction>
    <physiologicalReaction direction="left-to-right" evidence="6">
        <dbReference type="Rhea" id="RHEA:51381"/>
    </physiologicalReaction>
</comment>
<evidence type="ECO:0000259" key="14">
    <source>
        <dbReference type="Pfam" id="PF00583"/>
    </source>
</evidence>
<dbReference type="OrthoDB" id="2115692at2759"/>
<feature type="domain" description="N-acetyltransferase" evidence="14">
    <location>
        <begin position="142"/>
        <end position="198"/>
    </location>
</feature>
<dbReference type="FunFam" id="3.40.630.30:FF:000046">
    <property type="entry name" value="Dopamine N-acetyltransferase"/>
    <property type="match status" value="1"/>
</dbReference>
<dbReference type="InterPro" id="IPR016181">
    <property type="entry name" value="Acyl_CoA_acyltransferase"/>
</dbReference>
<comment type="similarity">
    <text evidence="4">Belongs to the acetyltransferase family. AANAT subfamily.</text>
</comment>
<evidence type="ECO:0000256" key="5">
    <source>
        <dbReference type="ARBA" id="ARBA00039114"/>
    </source>
</evidence>
<dbReference type="EMBL" id="KB741000">
    <property type="protein sequence ID" value="ENN75799.1"/>
    <property type="molecule type" value="Genomic_DNA"/>
</dbReference>
<evidence type="ECO:0000256" key="4">
    <source>
        <dbReference type="ARBA" id="ARBA00038182"/>
    </source>
</evidence>
<comment type="catalytic activity">
    <reaction evidence="12">
        <text>dopamine + hexadecanoyl-CoA = N-hexadecanoyl-dopamine + CoA + H(+)</text>
        <dbReference type="Rhea" id="RHEA:51376"/>
        <dbReference type="ChEBI" id="CHEBI:15378"/>
        <dbReference type="ChEBI" id="CHEBI:57287"/>
        <dbReference type="ChEBI" id="CHEBI:57379"/>
        <dbReference type="ChEBI" id="CHEBI:59905"/>
        <dbReference type="ChEBI" id="CHEBI:134058"/>
    </reaction>
    <physiologicalReaction direction="left-to-right" evidence="12">
        <dbReference type="Rhea" id="RHEA:51377"/>
    </physiologicalReaction>
</comment>
<comment type="pathway">
    <text evidence="3">Aromatic compound metabolism; melatonin biosynthesis; melatonin from serotonin: step 1/2.</text>
</comment>
<comment type="catalytic activity">
    <reaction evidence="8">
        <text>serotonin + (5Z,8Z,11Z,14Z)-eicosatetraenoyl-CoA = N-[(5Z,8Z,11Z,14Z)-eicosatetraenoyl]-serotonin + CoA + H(+)</text>
        <dbReference type="Rhea" id="RHEA:51396"/>
        <dbReference type="ChEBI" id="CHEBI:15378"/>
        <dbReference type="ChEBI" id="CHEBI:57287"/>
        <dbReference type="ChEBI" id="CHEBI:57368"/>
        <dbReference type="ChEBI" id="CHEBI:132255"/>
        <dbReference type="ChEBI" id="CHEBI:350546"/>
    </reaction>
    <physiologicalReaction direction="left-to-right" evidence="8">
        <dbReference type="Rhea" id="RHEA:51397"/>
    </physiologicalReaction>
</comment>
<dbReference type="Pfam" id="PF00583">
    <property type="entry name" value="Acetyltransf_1"/>
    <property type="match status" value="1"/>
</dbReference>
<organism evidence="15">
    <name type="scientific">Dendroctonus ponderosae</name>
    <name type="common">Mountain pine beetle</name>
    <dbReference type="NCBI Taxonomy" id="77166"/>
    <lineage>
        <taxon>Eukaryota</taxon>
        <taxon>Metazoa</taxon>
        <taxon>Ecdysozoa</taxon>
        <taxon>Arthropoda</taxon>
        <taxon>Hexapoda</taxon>
        <taxon>Insecta</taxon>
        <taxon>Pterygota</taxon>
        <taxon>Neoptera</taxon>
        <taxon>Endopterygota</taxon>
        <taxon>Coleoptera</taxon>
        <taxon>Polyphaga</taxon>
        <taxon>Cucujiformia</taxon>
        <taxon>Curculionidae</taxon>
        <taxon>Scolytinae</taxon>
        <taxon>Dendroctonus</taxon>
    </lineage>
</organism>
<proteinExistence type="inferred from homology"/>
<evidence type="ECO:0000256" key="6">
    <source>
        <dbReference type="ARBA" id="ARBA00050189"/>
    </source>
</evidence>
<comment type="catalytic activity">
    <reaction evidence="10">
        <text>serotonin + (9Z)-octadecenoyl-CoA = N-(9Z-octadecenoyl)-serotonin + CoA + H(+)</text>
        <dbReference type="Rhea" id="RHEA:51392"/>
        <dbReference type="ChEBI" id="CHEBI:15378"/>
        <dbReference type="ChEBI" id="CHEBI:57287"/>
        <dbReference type="ChEBI" id="CHEBI:57387"/>
        <dbReference type="ChEBI" id="CHEBI:134064"/>
        <dbReference type="ChEBI" id="CHEBI:350546"/>
    </reaction>
    <physiologicalReaction direction="left-to-right" evidence="10">
        <dbReference type="Rhea" id="RHEA:51393"/>
    </physiologicalReaction>
</comment>
<protein>
    <recommendedName>
        <fullName evidence="5">aralkylamine N-acetyltransferase</fullName>
        <ecNumber evidence="5">2.3.1.87</ecNumber>
    </recommendedName>
</protein>
<evidence type="ECO:0000256" key="7">
    <source>
        <dbReference type="ARBA" id="ARBA00050849"/>
    </source>
</evidence>
<dbReference type="PANTHER" id="PTHR20905:SF32">
    <property type="entry name" value="ARYLALKYLAMINE N-ACETYLTRANSFERASE-LIKE 7, ISOFORM A"/>
    <property type="match status" value="1"/>
</dbReference>
<name>N6T6F0_DENPD</name>
<evidence type="ECO:0000256" key="2">
    <source>
        <dbReference type="ARBA" id="ARBA00023315"/>
    </source>
</evidence>
<sequence>MLDYSIIPPSRFNAVIEHLRVNFPDEPLNASVGLCLHGIPCPLLEHHDLKTMQDGMSIMAVDKEKNKVGLIGNILLLNSDYFWPRKIAGVALNGTSKRGETEQSIEEMKTIENLEYRRIFGLLNDVNLELDLFSKYNVDKIFEVRILSVDSSYRGKGIAKELFAQSEAMARKNAFKVVVMKTDATSLFTQKVAESQGFWVEKSVNYHDYKDEQGKKIYDTRPPHLHYKVMAKLIE</sequence>
<feature type="non-terminal residue" evidence="15">
    <location>
        <position position="1"/>
    </location>
</feature>
<dbReference type="EC" id="2.3.1.87" evidence="5"/>
<dbReference type="OMA" id="KYTNDAG"/>
<evidence type="ECO:0000256" key="3">
    <source>
        <dbReference type="ARBA" id="ARBA00037926"/>
    </source>
</evidence>
<comment type="catalytic activity">
    <reaction evidence="11">
        <text>serotonin + hexadecanoyl-CoA = N-hexadecanoyl-serotonin + CoA + H(+)</text>
        <dbReference type="Rhea" id="RHEA:51384"/>
        <dbReference type="ChEBI" id="CHEBI:15378"/>
        <dbReference type="ChEBI" id="CHEBI:57287"/>
        <dbReference type="ChEBI" id="CHEBI:57379"/>
        <dbReference type="ChEBI" id="CHEBI:134059"/>
        <dbReference type="ChEBI" id="CHEBI:350546"/>
    </reaction>
    <physiologicalReaction direction="left-to-right" evidence="11">
        <dbReference type="Rhea" id="RHEA:51385"/>
    </physiologicalReaction>
</comment>
<evidence type="ECO:0000256" key="9">
    <source>
        <dbReference type="ARBA" id="ARBA00051711"/>
    </source>
</evidence>
<keyword evidence="1" id="KW-0808">Transferase</keyword>
<dbReference type="CDD" id="cd04301">
    <property type="entry name" value="NAT_SF"/>
    <property type="match status" value="1"/>
</dbReference>
<keyword evidence="2" id="KW-0012">Acyltransferase</keyword>
<reference evidence="15" key="1">
    <citation type="journal article" date="2013" name="Genome Biol.">
        <title>Draft genome of the mountain pine beetle, Dendroctonus ponderosae Hopkins, a major forest pest.</title>
        <authorList>
            <person name="Keeling C.I."/>
            <person name="Yuen M.M."/>
            <person name="Liao N.Y."/>
            <person name="Docking T.R."/>
            <person name="Chan S.K."/>
            <person name="Taylor G.A."/>
            <person name="Palmquist D.L."/>
            <person name="Jackman S.D."/>
            <person name="Nguyen A."/>
            <person name="Li M."/>
            <person name="Henderson H."/>
            <person name="Janes J.K."/>
            <person name="Zhao Y."/>
            <person name="Pandoh P."/>
            <person name="Moore R."/>
            <person name="Sperling F.A."/>
            <person name="Huber D.P."/>
            <person name="Birol I."/>
            <person name="Jones S.J."/>
            <person name="Bohlmann J."/>
        </authorList>
    </citation>
    <scope>NUCLEOTIDE SEQUENCE</scope>
</reference>
<comment type="catalytic activity">
    <reaction evidence="9">
        <text>dopamine + acetyl-CoA = N-acetyldopamine + CoA + H(+)</text>
        <dbReference type="Rhea" id="RHEA:51388"/>
        <dbReference type="ChEBI" id="CHEBI:15378"/>
        <dbReference type="ChEBI" id="CHEBI:57287"/>
        <dbReference type="ChEBI" id="CHEBI:57288"/>
        <dbReference type="ChEBI" id="CHEBI:59905"/>
        <dbReference type="ChEBI" id="CHEBI:125678"/>
    </reaction>
    <physiologicalReaction direction="left-to-right" evidence="9">
        <dbReference type="Rhea" id="RHEA:51389"/>
    </physiologicalReaction>
</comment>
<gene>
    <name evidence="15" type="ORF">YQE_07651</name>
</gene>
<evidence type="ECO:0000256" key="8">
    <source>
        <dbReference type="ARBA" id="ARBA00051284"/>
    </source>
</evidence>
<dbReference type="GO" id="GO:0004059">
    <property type="term" value="F:aralkylamine N-acetyltransferase activity"/>
    <property type="evidence" value="ECO:0007669"/>
    <property type="project" value="UniProtKB-EC"/>
</dbReference>
<dbReference type="SUPFAM" id="SSF55729">
    <property type="entry name" value="Acyl-CoA N-acyltransferases (Nat)"/>
    <property type="match status" value="1"/>
</dbReference>
<dbReference type="AlphaFoldDB" id="N6T6F0"/>
<comment type="catalytic activity">
    <reaction evidence="13">
        <text>serotonin + acetyl-CoA = N-acetylserotonin + CoA + H(+)</text>
        <dbReference type="Rhea" id="RHEA:25217"/>
        <dbReference type="ChEBI" id="CHEBI:15378"/>
        <dbReference type="ChEBI" id="CHEBI:17697"/>
        <dbReference type="ChEBI" id="CHEBI:57287"/>
        <dbReference type="ChEBI" id="CHEBI:57288"/>
        <dbReference type="ChEBI" id="CHEBI:350546"/>
        <dbReference type="EC" id="2.3.1.87"/>
    </reaction>
    <physiologicalReaction direction="left-to-right" evidence="13">
        <dbReference type="Rhea" id="RHEA:25218"/>
    </physiologicalReaction>
</comment>
<comment type="catalytic activity">
    <reaction evidence="7">
        <text>serotonin + octadecanoyl-CoA = N-octadecanoyl-serotonin + CoA + H(+)</text>
        <dbReference type="Rhea" id="RHEA:51400"/>
        <dbReference type="ChEBI" id="CHEBI:15378"/>
        <dbReference type="ChEBI" id="CHEBI:57287"/>
        <dbReference type="ChEBI" id="CHEBI:57394"/>
        <dbReference type="ChEBI" id="CHEBI:134065"/>
        <dbReference type="ChEBI" id="CHEBI:350546"/>
    </reaction>
    <physiologicalReaction direction="left-to-right" evidence="7">
        <dbReference type="Rhea" id="RHEA:51401"/>
    </physiologicalReaction>
</comment>
<evidence type="ECO:0000256" key="13">
    <source>
        <dbReference type="ARBA" id="ARBA00052491"/>
    </source>
</evidence>
<evidence type="ECO:0000256" key="12">
    <source>
        <dbReference type="ARBA" id="ARBA00052335"/>
    </source>
</evidence>
<dbReference type="Gene3D" id="3.40.630.30">
    <property type="match status" value="1"/>
</dbReference>
<accession>N6T6F0</accession>